<dbReference type="Proteomes" id="UP000283992">
    <property type="component" value="Unassembled WGS sequence"/>
</dbReference>
<evidence type="ECO:0000313" key="2">
    <source>
        <dbReference type="EMBL" id="NSI64477.1"/>
    </source>
</evidence>
<protein>
    <submittedName>
        <fullName evidence="4">SGNH/GDSL hydrolase family protein</fullName>
    </submittedName>
</protein>
<dbReference type="Gene3D" id="3.40.50.1110">
    <property type="entry name" value="SGNH hydrolase"/>
    <property type="match status" value="1"/>
</dbReference>
<dbReference type="EMBL" id="JAAIRY010000004">
    <property type="protein sequence ID" value="NSI64477.1"/>
    <property type="molecule type" value="Genomic_DNA"/>
</dbReference>
<dbReference type="EMBL" id="QRTJ01000052">
    <property type="protein sequence ID" value="RGQ59996.1"/>
    <property type="molecule type" value="Genomic_DNA"/>
</dbReference>
<keyword evidence="1" id="KW-1133">Transmembrane helix</keyword>
<dbReference type="CDD" id="cd00229">
    <property type="entry name" value="SGNH_hydrolase"/>
    <property type="match status" value="1"/>
</dbReference>
<dbReference type="Proteomes" id="UP000260808">
    <property type="component" value="Unassembled WGS sequence"/>
</dbReference>
<evidence type="ECO:0000313" key="3">
    <source>
        <dbReference type="EMBL" id="RGM23791.1"/>
    </source>
</evidence>
<evidence type="ECO:0000313" key="8">
    <source>
        <dbReference type="Proteomes" id="UP000286137"/>
    </source>
</evidence>
<reference evidence="2" key="2">
    <citation type="journal article" date="2020" name="Cell Host Microbe">
        <title>Functional and Genomic Variation between Human-Derived Isolates of Lachnospiraceae Reveals Inter- and Intra-Species Diversity.</title>
        <authorList>
            <person name="Sorbara M.T."/>
            <person name="Littmann E.R."/>
            <person name="Fontana E."/>
            <person name="Moody T.U."/>
            <person name="Kohout C.E."/>
            <person name="Gjonbalaj M."/>
            <person name="Eaton V."/>
            <person name="Seok R."/>
            <person name="Leiner I.M."/>
            <person name="Pamer E.G."/>
        </authorList>
    </citation>
    <scope>NUCLEOTIDE SEQUENCE</scope>
    <source>
        <strain evidence="2">MSK.11.9</strain>
    </source>
</reference>
<gene>
    <name evidence="5" type="ORF">DW142_14505</name>
    <name evidence="4" type="ORF">DWY88_16270</name>
    <name evidence="3" type="ORF">DXC31_05600</name>
    <name evidence="2" type="ORF">G4981_04165</name>
</gene>
<feature type="transmembrane region" description="Helical" evidence="1">
    <location>
        <begin position="21"/>
        <end position="40"/>
    </location>
</feature>
<keyword evidence="1" id="KW-0472">Membrane</keyword>
<dbReference type="Proteomes" id="UP000286137">
    <property type="component" value="Unassembled WGS sequence"/>
</dbReference>
<reference evidence="6 7" key="1">
    <citation type="submission" date="2018-08" db="EMBL/GenBank/DDBJ databases">
        <title>A genome reference for cultivated species of the human gut microbiota.</title>
        <authorList>
            <person name="Zou Y."/>
            <person name="Xue W."/>
            <person name="Luo G."/>
        </authorList>
    </citation>
    <scope>NUCLEOTIDE SEQUENCE [LARGE SCALE GENOMIC DNA]</scope>
    <source>
        <strain evidence="4 8">AF27-4BH</strain>
        <strain evidence="5 7">AM12-54</strain>
        <strain evidence="3 6">TF01-20-2</strain>
    </source>
</reference>
<dbReference type="InterPro" id="IPR001087">
    <property type="entry name" value="GDSL"/>
</dbReference>
<keyword evidence="4" id="KW-0378">Hydrolase</keyword>
<dbReference type="InterPro" id="IPR036514">
    <property type="entry name" value="SGNH_hydro_sf"/>
</dbReference>
<evidence type="ECO:0000313" key="5">
    <source>
        <dbReference type="EMBL" id="RHJ07969.1"/>
    </source>
</evidence>
<dbReference type="GO" id="GO:0016787">
    <property type="term" value="F:hydrolase activity"/>
    <property type="evidence" value="ECO:0007669"/>
    <property type="project" value="UniProtKB-KW"/>
</dbReference>
<proteinExistence type="predicted"/>
<reference evidence="2" key="3">
    <citation type="submission" date="2020-02" db="EMBL/GenBank/DDBJ databases">
        <authorList>
            <person name="Littmann E."/>
            <person name="Sorbara M."/>
        </authorList>
    </citation>
    <scope>NUCLEOTIDE SEQUENCE</scope>
    <source>
        <strain evidence="2">MSK.11.9</strain>
    </source>
</reference>
<name>A0A2N5NIH7_MEDGN</name>
<dbReference type="EMBL" id="QSSX01000010">
    <property type="protein sequence ID" value="RGM23791.1"/>
    <property type="molecule type" value="Genomic_DNA"/>
</dbReference>
<dbReference type="EMBL" id="QRLN01000028">
    <property type="protein sequence ID" value="RHJ07969.1"/>
    <property type="molecule type" value="Genomic_DNA"/>
</dbReference>
<dbReference type="Proteomes" id="UP001296581">
    <property type="component" value="Unassembled WGS sequence"/>
</dbReference>
<accession>A0A2N5NIH7</accession>
<evidence type="ECO:0000313" key="6">
    <source>
        <dbReference type="Proteomes" id="UP000260808"/>
    </source>
</evidence>
<evidence type="ECO:0000313" key="4">
    <source>
        <dbReference type="EMBL" id="RGQ59996.1"/>
    </source>
</evidence>
<evidence type="ECO:0000256" key="1">
    <source>
        <dbReference type="SAM" id="Phobius"/>
    </source>
</evidence>
<dbReference type="AlphaFoldDB" id="A0A2N5NIH7"/>
<organism evidence="4 8">
    <name type="scientific">Mediterraneibacter gnavus</name>
    <name type="common">Ruminococcus gnavus</name>
    <dbReference type="NCBI Taxonomy" id="33038"/>
    <lineage>
        <taxon>Bacteria</taxon>
        <taxon>Bacillati</taxon>
        <taxon>Bacillota</taxon>
        <taxon>Clostridia</taxon>
        <taxon>Lachnospirales</taxon>
        <taxon>Lachnospiraceae</taxon>
        <taxon>Mediterraneibacter</taxon>
    </lineage>
</organism>
<dbReference type="SUPFAM" id="SSF52266">
    <property type="entry name" value="SGNH hydrolase"/>
    <property type="match status" value="1"/>
</dbReference>
<comment type="caution">
    <text evidence="4">The sequence shown here is derived from an EMBL/GenBank/DDBJ whole genome shotgun (WGS) entry which is preliminary data.</text>
</comment>
<sequence>MKVENNKELRIMKKKILKITLSIVLILILAAGIGLTYLVGAAGGGGPFDFVWKNKLKKMAGNAEKYSLENIEPLENSPLGGKRICYLGSSVTLGLYSMDVSFADYISYRNGCEYVKEAVSGTTLVDNGKTSYIQRMKNNIGTDEKFDAFVCQLSTNDASKEMPMGELSSSENLEDFDTQTITGAMEYIIVYAKQAWNCPVIFYTGTKYDSKQYQQMVDVLFELQDKYGIGVIDLWNDEEMNDVSEKEYEVYMADPVHPTQAGYLEWWTPKMEEYLYQFLER</sequence>
<keyword evidence="1" id="KW-0812">Transmembrane</keyword>
<dbReference type="Pfam" id="PF00657">
    <property type="entry name" value="Lipase_GDSL"/>
    <property type="match status" value="1"/>
</dbReference>
<evidence type="ECO:0000313" key="7">
    <source>
        <dbReference type="Proteomes" id="UP000283992"/>
    </source>
</evidence>